<protein>
    <recommendedName>
        <fullName evidence="4">Pectate lyase</fullName>
    </recommendedName>
</protein>
<feature type="chain" id="PRO_5002151422" description="Pectate lyase" evidence="1">
    <location>
        <begin position="19"/>
        <end position="110"/>
    </location>
</feature>
<comment type="caution">
    <text evidence="2">The sequence shown here is derived from an EMBL/GenBank/DDBJ whole genome shotgun (WGS) entry which is preliminary data.</text>
</comment>
<dbReference type="Proteomes" id="UP000031327">
    <property type="component" value="Unassembled WGS sequence"/>
</dbReference>
<keyword evidence="1" id="KW-0732">Signal</keyword>
<dbReference type="RefSeq" id="WP_039607841.1">
    <property type="nucleotide sequence ID" value="NZ_JWIC01000003.1"/>
</dbReference>
<accession>A0A0C1QUQ4</accession>
<evidence type="ECO:0000313" key="3">
    <source>
        <dbReference type="Proteomes" id="UP000031327"/>
    </source>
</evidence>
<evidence type="ECO:0008006" key="4">
    <source>
        <dbReference type="Google" id="ProtNLM"/>
    </source>
</evidence>
<evidence type="ECO:0000313" key="2">
    <source>
        <dbReference type="EMBL" id="KID58672.1"/>
    </source>
</evidence>
<sequence length="110" mass="12030">MKTLFSIVALFAAFSSQASGTWIQNTKVTDVRWYDHNGGHGYITTENNSNPECPNAKTGTHRYFSNTGNNTQSIISLGLSAMLSDKTVNILVEGCHDSLHSKVKGIVINR</sequence>
<feature type="signal peptide" evidence="1">
    <location>
        <begin position="1"/>
        <end position="18"/>
    </location>
</feature>
<dbReference type="OrthoDB" id="6299521at2"/>
<dbReference type="AlphaFoldDB" id="A0A0C1QUQ4"/>
<evidence type="ECO:0000256" key="1">
    <source>
        <dbReference type="SAM" id="SignalP"/>
    </source>
</evidence>
<name>A0A0C1QUQ4_9GAMM</name>
<organism evidence="2 3">
    <name type="scientific">Pseudoalteromonas luteoviolacea</name>
    <dbReference type="NCBI Taxonomy" id="43657"/>
    <lineage>
        <taxon>Bacteria</taxon>
        <taxon>Pseudomonadati</taxon>
        <taxon>Pseudomonadota</taxon>
        <taxon>Gammaproteobacteria</taxon>
        <taxon>Alteromonadales</taxon>
        <taxon>Pseudoalteromonadaceae</taxon>
        <taxon>Pseudoalteromonas</taxon>
    </lineage>
</organism>
<proteinExistence type="predicted"/>
<dbReference type="EMBL" id="JWIC01000003">
    <property type="protein sequence ID" value="KID58672.1"/>
    <property type="molecule type" value="Genomic_DNA"/>
</dbReference>
<gene>
    <name evidence="2" type="ORF">JF50_02030</name>
</gene>
<reference evidence="2 3" key="1">
    <citation type="submission" date="2014-12" db="EMBL/GenBank/DDBJ databases">
        <title>Draft Genome Sequence of Pseudoalteromonas luteoviolacea HI1.</title>
        <authorList>
            <person name="Asahina A.Y."/>
            <person name="Hadfield M.G."/>
        </authorList>
    </citation>
    <scope>NUCLEOTIDE SEQUENCE [LARGE SCALE GENOMIC DNA]</scope>
    <source>
        <strain evidence="2 3">HI1</strain>
    </source>
</reference>